<comment type="caution">
    <text evidence="3">The sequence shown here is derived from an EMBL/GenBank/DDBJ whole genome shotgun (WGS) entry which is preliminary data.</text>
</comment>
<dbReference type="SUPFAM" id="SSF56281">
    <property type="entry name" value="Metallo-hydrolase/oxidoreductase"/>
    <property type="match status" value="1"/>
</dbReference>
<dbReference type="RefSeq" id="WP_205119375.1">
    <property type="nucleotide sequence ID" value="NZ_JAFBCM010000001.1"/>
</dbReference>
<dbReference type="InterPro" id="IPR036866">
    <property type="entry name" value="RibonucZ/Hydroxyglut_hydro"/>
</dbReference>
<evidence type="ECO:0000313" key="3">
    <source>
        <dbReference type="EMBL" id="MFC3764916.1"/>
    </source>
</evidence>
<reference evidence="4" key="1">
    <citation type="journal article" date="2019" name="Int. J. Syst. Evol. Microbiol.">
        <title>The Global Catalogue of Microorganisms (GCM) 10K type strain sequencing project: providing services to taxonomists for standard genome sequencing and annotation.</title>
        <authorList>
            <consortium name="The Broad Institute Genomics Platform"/>
            <consortium name="The Broad Institute Genome Sequencing Center for Infectious Disease"/>
            <person name="Wu L."/>
            <person name="Ma J."/>
        </authorList>
    </citation>
    <scope>NUCLEOTIDE SEQUENCE [LARGE SCALE GENOMIC DNA]</scope>
    <source>
        <strain evidence="4">CGMCC 4.7241</strain>
    </source>
</reference>
<keyword evidence="1" id="KW-0255">Endonuclease</keyword>
<gene>
    <name evidence="3" type="ORF">ACFOUW_29040</name>
</gene>
<feature type="domain" description="Metallo-beta-lactamase" evidence="2">
    <location>
        <begin position="65"/>
        <end position="233"/>
    </location>
</feature>
<dbReference type="PANTHER" id="PTHR46018">
    <property type="entry name" value="ZINC PHOSPHODIESTERASE ELAC PROTEIN 1"/>
    <property type="match status" value="1"/>
</dbReference>
<organism evidence="3 4">
    <name type="scientific">Tenggerimyces flavus</name>
    <dbReference type="NCBI Taxonomy" id="1708749"/>
    <lineage>
        <taxon>Bacteria</taxon>
        <taxon>Bacillati</taxon>
        <taxon>Actinomycetota</taxon>
        <taxon>Actinomycetes</taxon>
        <taxon>Propionibacteriales</taxon>
        <taxon>Nocardioidaceae</taxon>
        <taxon>Tenggerimyces</taxon>
    </lineage>
</organism>
<sequence length="271" mass="28682">MKLILLGVRGSTPAPGQAFVRYGGHTSCVAVIADGATVPSLVLDAGTGLRDLGTLLCGHAFRGSIVLTHLHWDHLQGLPFTPCVDRADARVNLYFPAALDASPSELVARLMSPPLFPIGPEGLQGAWSFCSSSSGMVEGFSLTVAEIRHKGGVTHGIRVEQGGRSFAYLPDHQALPHDPAAVALASGVDVLLHDAQFLSVERRVADLYGHSTIIDALDFAEACGTGELVLLHHAPTRTDDQLDVLAKELAELDSPRPISLAHQGDVISLNR</sequence>
<proteinExistence type="predicted"/>
<dbReference type="EMBL" id="JBHRZH010000036">
    <property type="protein sequence ID" value="MFC3764916.1"/>
    <property type="molecule type" value="Genomic_DNA"/>
</dbReference>
<evidence type="ECO:0000259" key="2">
    <source>
        <dbReference type="Pfam" id="PF12706"/>
    </source>
</evidence>
<keyword evidence="1" id="KW-0540">Nuclease</keyword>
<dbReference type="Gene3D" id="3.60.15.10">
    <property type="entry name" value="Ribonuclease Z/Hydroxyacylglutathione hydrolase-like"/>
    <property type="match status" value="1"/>
</dbReference>
<evidence type="ECO:0000313" key="4">
    <source>
        <dbReference type="Proteomes" id="UP001595699"/>
    </source>
</evidence>
<dbReference type="Proteomes" id="UP001595699">
    <property type="component" value="Unassembled WGS sequence"/>
</dbReference>
<dbReference type="PANTHER" id="PTHR46018:SF2">
    <property type="entry name" value="ZINC PHOSPHODIESTERASE ELAC PROTEIN 1"/>
    <property type="match status" value="1"/>
</dbReference>
<keyword evidence="1" id="KW-0378">Hydrolase</keyword>
<name>A0ABV7YJV2_9ACTN</name>
<dbReference type="InterPro" id="IPR001279">
    <property type="entry name" value="Metallo-B-lactamas"/>
</dbReference>
<dbReference type="Pfam" id="PF12706">
    <property type="entry name" value="Lactamase_B_2"/>
    <property type="match status" value="1"/>
</dbReference>
<dbReference type="CDD" id="cd07715">
    <property type="entry name" value="TaR3-like_MBL-fold"/>
    <property type="match status" value="1"/>
</dbReference>
<protein>
    <submittedName>
        <fullName evidence="3">MBL fold metallo-hydrolase</fullName>
    </submittedName>
</protein>
<accession>A0ABV7YJV2</accession>
<evidence type="ECO:0000256" key="1">
    <source>
        <dbReference type="ARBA" id="ARBA00022759"/>
    </source>
</evidence>
<keyword evidence="4" id="KW-1185">Reference proteome</keyword>